<gene>
    <name evidence="1" type="primary">bac2</name>
    <name evidence="1" type="ORF">pWcMBF8-1_13</name>
</gene>
<geneLocation type="plasmid" evidence="1">
    <name>pWcMBF8-1</name>
</geneLocation>
<accession>A0A0N7CI58</accession>
<name>A0A0N7CI58_WEICO</name>
<keyword evidence="1" id="KW-0614">Plasmid</keyword>
<sequence>MDKKLILDKFEDLDTAALSSVVGGKKKRGFWYHVGDAVTSFGRGFASAFG</sequence>
<reference evidence="1" key="1">
    <citation type="submission" date="2015-04" db="EMBL/GenBank/DDBJ databases">
        <title>Plasmid pWcMBF8-1 isolated from Weissella confusa strain MBF8-1 carries a bacteriocin-encoding locus.</title>
        <authorList>
            <person name="Malik A."/>
            <person name="Heng N.C.K."/>
        </authorList>
    </citation>
    <scope>NUCLEOTIDE SEQUENCE</scope>
    <source>
        <strain evidence="1">MBF8-1</strain>
        <plasmid evidence="1">pWcMBF8-1</plasmid>
    </source>
</reference>
<proteinExistence type="predicted"/>
<organism evidence="1">
    <name type="scientific">Weissella confusa</name>
    <name type="common">Lactobacillus confusus</name>
    <dbReference type="NCBI Taxonomy" id="1583"/>
    <lineage>
        <taxon>Bacteria</taxon>
        <taxon>Bacillati</taxon>
        <taxon>Bacillota</taxon>
        <taxon>Bacilli</taxon>
        <taxon>Lactobacillales</taxon>
        <taxon>Lactobacillaceae</taxon>
        <taxon>Weissella</taxon>
    </lineage>
</organism>
<protein>
    <submittedName>
        <fullName evidence="1">Bac2</fullName>
    </submittedName>
</protein>
<dbReference type="EMBL" id="KR350502">
    <property type="protein sequence ID" value="AKL79725.1"/>
    <property type="molecule type" value="Genomic_DNA"/>
</dbReference>
<dbReference type="AlphaFoldDB" id="A0A0N7CI58"/>
<evidence type="ECO:0000313" key="1">
    <source>
        <dbReference type="EMBL" id="AKL79725.1"/>
    </source>
</evidence>
<dbReference type="SMR" id="A0A0N7CI58"/>